<dbReference type="RefSeq" id="WP_088562993.1">
    <property type="nucleotide sequence ID" value="NZ_FYEH01000020.1"/>
</dbReference>
<comment type="catalytic activity">
    <reaction evidence="1">
        <text>ATP + protein L-histidine = ADP + protein N-phospho-L-histidine.</text>
        <dbReference type="EC" id="2.7.13.3"/>
    </reaction>
</comment>
<proteinExistence type="predicted"/>
<dbReference type="EMBL" id="FYEH01000020">
    <property type="protein sequence ID" value="SNB79154.1"/>
    <property type="molecule type" value="Genomic_DNA"/>
</dbReference>
<dbReference type="SUPFAM" id="SSF47384">
    <property type="entry name" value="Homodimeric domain of signal transducing histidine kinase"/>
    <property type="match status" value="1"/>
</dbReference>
<dbReference type="Pfam" id="PF00512">
    <property type="entry name" value="HisKA"/>
    <property type="match status" value="1"/>
</dbReference>
<dbReference type="Gene3D" id="1.10.287.130">
    <property type="match status" value="1"/>
</dbReference>
<dbReference type="EC" id="2.7.13.3" evidence="2"/>
<dbReference type="InterPro" id="IPR036097">
    <property type="entry name" value="HisK_dim/P_sf"/>
</dbReference>
<accession>A0A212S2C3</accession>
<dbReference type="Proteomes" id="UP000197065">
    <property type="component" value="Unassembled WGS sequence"/>
</dbReference>
<dbReference type="GO" id="GO:0000155">
    <property type="term" value="F:phosphorelay sensor kinase activity"/>
    <property type="evidence" value="ECO:0007669"/>
    <property type="project" value="InterPro"/>
</dbReference>
<sequence length="76" mass="8158">MAPLRKDHLWPATPQRDVLAPHDVRTPLHAIKGNLEIVLSDTGLALPAQARHSLAQILEATAELERALARAGLLGA</sequence>
<dbReference type="InterPro" id="IPR003661">
    <property type="entry name" value="HisK_dim/P_dom"/>
</dbReference>
<evidence type="ECO:0000256" key="1">
    <source>
        <dbReference type="ARBA" id="ARBA00000085"/>
    </source>
</evidence>
<feature type="domain" description="Signal transduction histidine kinase dimerisation/phosphoacceptor" evidence="3">
    <location>
        <begin position="22"/>
        <end position="66"/>
    </location>
</feature>
<name>A0A212S2C3_9PROT</name>
<evidence type="ECO:0000313" key="5">
    <source>
        <dbReference type="Proteomes" id="UP000197065"/>
    </source>
</evidence>
<evidence type="ECO:0000259" key="3">
    <source>
        <dbReference type="Pfam" id="PF00512"/>
    </source>
</evidence>
<protein>
    <recommendedName>
        <fullName evidence="2">histidine kinase</fullName>
        <ecNumber evidence="2">2.7.13.3</ecNumber>
    </recommendedName>
</protein>
<keyword evidence="5" id="KW-1185">Reference proteome</keyword>
<organism evidence="4 5">
    <name type="scientific">Arboricoccus pini</name>
    <dbReference type="NCBI Taxonomy" id="1963835"/>
    <lineage>
        <taxon>Bacteria</taxon>
        <taxon>Pseudomonadati</taxon>
        <taxon>Pseudomonadota</taxon>
        <taxon>Alphaproteobacteria</taxon>
        <taxon>Geminicoccales</taxon>
        <taxon>Geminicoccaceae</taxon>
        <taxon>Arboricoccus</taxon>
    </lineage>
</organism>
<evidence type="ECO:0000256" key="2">
    <source>
        <dbReference type="ARBA" id="ARBA00012438"/>
    </source>
</evidence>
<reference evidence="4 5" key="1">
    <citation type="submission" date="2017-06" db="EMBL/GenBank/DDBJ databases">
        <authorList>
            <person name="Kim H.J."/>
            <person name="Triplett B.A."/>
        </authorList>
    </citation>
    <scope>NUCLEOTIDE SEQUENCE [LARGE SCALE GENOMIC DNA]</scope>
    <source>
        <strain evidence="4 5">B29T1</strain>
    </source>
</reference>
<dbReference type="CDD" id="cd00082">
    <property type="entry name" value="HisKA"/>
    <property type="match status" value="1"/>
</dbReference>
<dbReference type="AlphaFoldDB" id="A0A212S2C3"/>
<gene>
    <name evidence="4" type="ORF">SAMN07250955_12037</name>
</gene>
<evidence type="ECO:0000313" key="4">
    <source>
        <dbReference type="EMBL" id="SNB79154.1"/>
    </source>
</evidence>